<dbReference type="EMBL" id="BGZK01001235">
    <property type="protein sequence ID" value="GBP75084.1"/>
    <property type="molecule type" value="Genomic_DNA"/>
</dbReference>
<name>A0A4C1YJD1_EUMVA</name>
<dbReference type="Proteomes" id="UP000299102">
    <property type="component" value="Unassembled WGS sequence"/>
</dbReference>
<evidence type="ECO:0000313" key="1">
    <source>
        <dbReference type="EMBL" id="GBP75084.1"/>
    </source>
</evidence>
<dbReference type="InterPro" id="IPR052709">
    <property type="entry name" value="Transposase-MT_Hybrid"/>
</dbReference>
<evidence type="ECO:0000313" key="2">
    <source>
        <dbReference type="Proteomes" id="UP000299102"/>
    </source>
</evidence>
<accession>A0A4C1YJD1</accession>
<dbReference type="Gene3D" id="3.30.420.10">
    <property type="entry name" value="Ribonuclease H-like superfamily/Ribonuclease H"/>
    <property type="match status" value="1"/>
</dbReference>
<dbReference type="InterPro" id="IPR036397">
    <property type="entry name" value="RNaseH_sf"/>
</dbReference>
<keyword evidence="2" id="KW-1185">Reference proteome</keyword>
<protein>
    <submittedName>
        <fullName evidence="1">Mariner Mos1 transposase</fullName>
    </submittedName>
</protein>
<reference evidence="1 2" key="1">
    <citation type="journal article" date="2019" name="Commun. Biol.">
        <title>The bagworm genome reveals a unique fibroin gene that provides high tensile strength.</title>
        <authorList>
            <person name="Kono N."/>
            <person name="Nakamura H."/>
            <person name="Ohtoshi R."/>
            <person name="Tomita M."/>
            <person name="Numata K."/>
            <person name="Arakawa K."/>
        </authorList>
    </citation>
    <scope>NUCLEOTIDE SEQUENCE [LARGE SCALE GENOMIC DNA]</scope>
</reference>
<proteinExistence type="predicted"/>
<dbReference type="GO" id="GO:0003676">
    <property type="term" value="F:nucleic acid binding"/>
    <property type="evidence" value="ECO:0007669"/>
    <property type="project" value="InterPro"/>
</dbReference>
<dbReference type="OrthoDB" id="10017160at2759"/>
<dbReference type="AlphaFoldDB" id="A0A4C1YJD1"/>
<sequence length="405" mass="46028">MASNEVNCFICCNILQESEVIEVKEKELETFRQSSIKRKDNKYKLLVGLKSIVVHDACRKRYNNEKLIAAAHCVGATRPNSTATKGEASRGKGGRSISAIAPARGRRRLRIIRKWPQSIVTLTRPTYRPLCPTRIFAITRSDQLAAQRPRGFDGEQILQDECAPSAQWAGGVIVRRSPTARALDVRARPQTRFKALTMAWIGVFEEIRNNNRQHKIIFLHDDPSFHTSAETTRFLEGQKIELTARPLYSPDLAPNDFCLFPSVKNKLRDQRFSSREEAVDAFKTYVLEISQSEWKKCIKVWCIQKCINHHAALVEGESTNLFLTQITYSVPCKARLIEPSAANVAMVIIVTDTRFGSSQFRGLLLQVPQSKVRKDCAKFLAEVQQRHVWLVIHVLLSSPLCRMLR</sequence>
<comment type="caution">
    <text evidence="1">The sequence shown here is derived from an EMBL/GenBank/DDBJ whole genome shotgun (WGS) entry which is preliminary data.</text>
</comment>
<dbReference type="PANTHER" id="PTHR46060">
    <property type="entry name" value="MARINER MOS1 TRANSPOSASE-LIKE PROTEIN"/>
    <property type="match status" value="1"/>
</dbReference>
<gene>
    <name evidence="1" type="ORF">EVAR_49255_1</name>
</gene>
<organism evidence="1 2">
    <name type="scientific">Eumeta variegata</name>
    <name type="common">Bagworm moth</name>
    <name type="synonym">Eumeta japonica</name>
    <dbReference type="NCBI Taxonomy" id="151549"/>
    <lineage>
        <taxon>Eukaryota</taxon>
        <taxon>Metazoa</taxon>
        <taxon>Ecdysozoa</taxon>
        <taxon>Arthropoda</taxon>
        <taxon>Hexapoda</taxon>
        <taxon>Insecta</taxon>
        <taxon>Pterygota</taxon>
        <taxon>Neoptera</taxon>
        <taxon>Endopterygota</taxon>
        <taxon>Lepidoptera</taxon>
        <taxon>Glossata</taxon>
        <taxon>Ditrysia</taxon>
        <taxon>Tineoidea</taxon>
        <taxon>Psychidae</taxon>
        <taxon>Oiketicinae</taxon>
        <taxon>Eumeta</taxon>
    </lineage>
</organism>
<dbReference type="PANTHER" id="PTHR46060:SF3">
    <property type="entry name" value="PROTEIN GVQW3"/>
    <property type="match status" value="1"/>
</dbReference>